<dbReference type="Pfam" id="PF08313">
    <property type="entry name" value="SCA7"/>
    <property type="match status" value="1"/>
</dbReference>
<dbReference type="Gene3D" id="6.10.140.670">
    <property type="match status" value="1"/>
</dbReference>
<dbReference type="Gene3D" id="3.30.160.60">
    <property type="entry name" value="Classic Zinc Finger"/>
    <property type="match status" value="1"/>
</dbReference>
<gene>
    <name evidence="3" type="ORF">LAFE_0C04522G</name>
</gene>
<dbReference type="GO" id="GO:0006357">
    <property type="term" value="P:regulation of transcription by RNA polymerase II"/>
    <property type="evidence" value="ECO:0007669"/>
    <property type="project" value="TreeGrafter"/>
</dbReference>
<feature type="compositionally biased region" description="Polar residues" evidence="1">
    <location>
        <begin position="459"/>
        <end position="470"/>
    </location>
</feature>
<reference evidence="3 4" key="1">
    <citation type="submission" date="2016-03" db="EMBL/GenBank/DDBJ databases">
        <authorList>
            <person name="Devillers H."/>
        </authorList>
    </citation>
    <scope>NUCLEOTIDE SEQUENCE [LARGE SCALE GENOMIC DNA]</scope>
    <source>
        <strain evidence="3">CBS 6772</strain>
    </source>
</reference>
<dbReference type="STRING" id="4955.A0A1G4M9A6"/>
<dbReference type="OMA" id="EHQTKIG"/>
<proteinExistence type="predicted"/>
<organism evidence="3 4">
    <name type="scientific">Lachancea fermentati</name>
    <name type="common">Zygosaccharomyces fermentati</name>
    <dbReference type="NCBI Taxonomy" id="4955"/>
    <lineage>
        <taxon>Eukaryota</taxon>
        <taxon>Fungi</taxon>
        <taxon>Dikarya</taxon>
        <taxon>Ascomycota</taxon>
        <taxon>Saccharomycotina</taxon>
        <taxon>Saccharomycetes</taxon>
        <taxon>Saccharomycetales</taxon>
        <taxon>Saccharomycetaceae</taxon>
        <taxon>Lachancea</taxon>
    </lineage>
</organism>
<dbReference type="InterPro" id="IPR037804">
    <property type="entry name" value="SGF73"/>
</dbReference>
<dbReference type="AlphaFoldDB" id="A0A1G4M9A6"/>
<feature type="compositionally biased region" description="Basic and acidic residues" evidence="1">
    <location>
        <begin position="104"/>
        <end position="127"/>
    </location>
</feature>
<dbReference type="PANTHER" id="PTHR47805:SF1">
    <property type="entry name" value="SAGA-ASSOCIATED FACTOR 73"/>
    <property type="match status" value="1"/>
</dbReference>
<keyword evidence="4" id="KW-1185">Reference proteome</keyword>
<dbReference type="PROSITE" id="PS51505">
    <property type="entry name" value="SCA7"/>
    <property type="match status" value="1"/>
</dbReference>
<dbReference type="GO" id="GO:0031048">
    <property type="term" value="P:regulatory ncRNA-mediated heterochromatin formation"/>
    <property type="evidence" value="ECO:0007669"/>
    <property type="project" value="TreeGrafter"/>
</dbReference>
<feature type="region of interest" description="Disordered" evidence="1">
    <location>
        <begin position="96"/>
        <end position="166"/>
    </location>
</feature>
<dbReference type="PANTHER" id="PTHR47805">
    <property type="entry name" value="SAGA-ASSOCIATED FACTOR 73"/>
    <property type="match status" value="1"/>
</dbReference>
<feature type="region of interest" description="Disordered" evidence="1">
    <location>
        <begin position="457"/>
        <end position="516"/>
    </location>
</feature>
<feature type="compositionally biased region" description="Polar residues" evidence="1">
    <location>
        <begin position="399"/>
        <end position="425"/>
    </location>
</feature>
<protein>
    <submittedName>
        <fullName evidence="3">LAFE_0C04522g1_1</fullName>
    </submittedName>
</protein>
<feature type="compositionally biased region" description="Low complexity" evidence="1">
    <location>
        <begin position="385"/>
        <end position="398"/>
    </location>
</feature>
<evidence type="ECO:0000313" key="3">
    <source>
        <dbReference type="EMBL" id="SCW00453.1"/>
    </source>
</evidence>
<dbReference type="OrthoDB" id="21678at2759"/>
<evidence type="ECO:0000259" key="2">
    <source>
        <dbReference type="PROSITE" id="PS51505"/>
    </source>
</evidence>
<feature type="compositionally biased region" description="Low complexity" evidence="1">
    <location>
        <begin position="426"/>
        <end position="439"/>
    </location>
</feature>
<dbReference type="Pfam" id="PF18508">
    <property type="entry name" value="zf_C2H2_13"/>
    <property type="match status" value="1"/>
</dbReference>
<accession>A0A1G4M9A6</accession>
<feature type="region of interest" description="Disordered" evidence="1">
    <location>
        <begin position="222"/>
        <end position="259"/>
    </location>
</feature>
<name>A0A1G4M9A6_LACFM</name>
<dbReference type="EMBL" id="LT598485">
    <property type="protein sequence ID" value="SCW00453.1"/>
    <property type="molecule type" value="Genomic_DNA"/>
</dbReference>
<feature type="region of interest" description="Disordered" evidence="1">
    <location>
        <begin position="385"/>
        <end position="439"/>
    </location>
</feature>
<feature type="compositionally biased region" description="Low complexity" evidence="1">
    <location>
        <begin position="477"/>
        <end position="492"/>
    </location>
</feature>
<dbReference type="InterPro" id="IPR041251">
    <property type="entry name" value="Znf_C2H2_13"/>
</dbReference>
<feature type="domain" description="SCA7" evidence="2">
    <location>
        <begin position="163"/>
        <end position="229"/>
    </location>
</feature>
<feature type="compositionally biased region" description="Low complexity" evidence="1">
    <location>
        <begin position="235"/>
        <end position="259"/>
    </location>
</feature>
<dbReference type="GO" id="GO:0000124">
    <property type="term" value="C:SAGA complex"/>
    <property type="evidence" value="ECO:0007669"/>
    <property type="project" value="InterPro"/>
</dbReference>
<dbReference type="Proteomes" id="UP000190831">
    <property type="component" value="Chromosome C"/>
</dbReference>
<sequence length="516" mass="57150">MTDIHSEIKGLKSNIQKNLEFSGTTSNPNWKDLIAIVKKDQSESDLGARGEYFNTSGTIIDNPLGQPLEYRVCNSCGKPISLSVIVEHLKSHCKGSQATPSKFIKQEDEGLSDEMSKKKTMDSKRPTPFEVDTPPEDSPSIKKQRKGAGPSSAKAKRKIKQRNPTEKHLIDFDKQCGVELPEGGCCGRSLTCKSHSMGAKRAVVGRSQPFDVLLAQYQKKNQLKTGGGTKTRSKQAQSTQSQHQSQQGQSQQTTDGSASLLTPEEETTQVLNGVSRSFPLPLESTVLSSTRSRTKFFRMREMFASSFSVRPGYSAPGYGAIHSRVGCIDLDRTTDYTFRIRTPQPLNQMNQNNLTPQQMQKLQQQRMLQAQMLAQQQQQQKQQTQQQVQQQSQNQQNQPNGFNQPRHYTTLSQSGGENGLTPQDIQRQQQRLRQQQVQQQRFEAAAFHLATATKLMQGGSKTQPGPSMNVPNAVVGSPVNISNSRSNSNTLNTPVERRVDVGSVNGSSRVDDNGIS</sequence>
<dbReference type="InterPro" id="IPR013243">
    <property type="entry name" value="SCA7_dom"/>
</dbReference>
<evidence type="ECO:0000313" key="4">
    <source>
        <dbReference type="Proteomes" id="UP000190831"/>
    </source>
</evidence>
<evidence type="ECO:0000256" key="1">
    <source>
        <dbReference type="SAM" id="MobiDB-lite"/>
    </source>
</evidence>
<dbReference type="GO" id="GO:1904802">
    <property type="term" value="P:RITS complex assembly"/>
    <property type="evidence" value="ECO:0007669"/>
    <property type="project" value="TreeGrafter"/>
</dbReference>